<proteinExistence type="predicted"/>
<evidence type="ECO:0000313" key="2">
    <source>
        <dbReference type="EMBL" id="SHI17612.1"/>
    </source>
</evidence>
<reference evidence="2 3" key="1">
    <citation type="submission" date="2016-11" db="EMBL/GenBank/DDBJ databases">
        <authorList>
            <person name="Jaros S."/>
            <person name="Januszkiewicz K."/>
            <person name="Wedrychowicz H."/>
        </authorList>
    </citation>
    <scope>NUCLEOTIDE SEQUENCE [LARGE SCALE GENOMIC DNA]</scope>
    <source>
        <strain evidence="2 3">DSM 6191</strain>
    </source>
</reference>
<feature type="region of interest" description="Disordered" evidence="1">
    <location>
        <begin position="34"/>
        <end position="90"/>
    </location>
</feature>
<evidence type="ECO:0000313" key="3">
    <source>
        <dbReference type="Proteomes" id="UP000184241"/>
    </source>
</evidence>
<dbReference type="Proteomes" id="UP000184241">
    <property type="component" value="Unassembled WGS sequence"/>
</dbReference>
<protein>
    <submittedName>
        <fullName evidence="2">Uncharacterized protein</fullName>
    </submittedName>
</protein>
<feature type="compositionally biased region" description="Basic and acidic residues" evidence="1">
    <location>
        <begin position="39"/>
        <end position="90"/>
    </location>
</feature>
<gene>
    <name evidence="2" type="ORF">SAMN02745941_02402</name>
</gene>
<organism evidence="2 3">
    <name type="scientific">Clostridium intestinale DSM 6191</name>
    <dbReference type="NCBI Taxonomy" id="1121320"/>
    <lineage>
        <taxon>Bacteria</taxon>
        <taxon>Bacillati</taxon>
        <taxon>Bacillota</taxon>
        <taxon>Clostridia</taxon>
        <taxon>Eubacteriales</taxon>
        <taxon>Clostridiaceae</taxon>
        <taxon>Clostridium</taxon>
    </lineage>
</organism>
<accession>A0A1M5Z021</accession>
<sequence>MHFYSVGMILSASLILLNFKKKVNFLIKKLTISHRKNRLPQESKKARKQESKKARKQESKKARKQESKKARKQESKKARKQESKKARKEEFLNSSFLESLKKPRLQGCS</sequence>
<evidence type="ECO:0000256" key="1">
    <source>
        <dbReference type="SAM" id="MobiDB-lite"/>
    </source>
</evidence>
<dbReference type="EMBL" id="FQXU01000007">
    <property type="protein sequence ID" value="SHI17612.1"/>
    <property type="molecule type" value="Genomic_DNA"/>
</dbReference>
<name>A0A1M5Z021_9CLOT</name>
<dbReference type="AlphaFoldDB" id="A0A1M5Z021"/>